<evidence type="ECO:0000313" key="2">
    <source>
        <dbReference type="Proteomes" id="UP001311232"/>
    </source>
</evidence>
<name>A0AAV9S7P8_9TELE</name>
<accession>A0AAV9S7P8</accession>
<sequence length="63" mass="7340">MPEELCRILEVLVRSKRTQAVWIQTPLLRNHTSAERADGLAVNLHQVPEDQLFQLFISRTLEE</sequence>
<dbReference type="Proteomes" id="UP001311232">
    <property type="component" value="Unassembled WGS sequence"/>
</dbReference>
<comment type="caution">
    <text evidence="1">The sequence shown here is derived from an EMBL/GenBank/DDBJ whole genome shotgun (WGS) entry which is preliminary data.</text>
</comment>
<feature type="non-terminal residue" evidence="1">
    <location>
        <position position="63"/>
    </location>
</feature>
<proteinExistence type="predicted"/>
<dbReference type="EMBL" id="JAHHUM010000830">
    <property type="protein sequence ID" value="KAK5617103.1"/>
    <property type="molecule type" value="Genomic_DNA"/>
</dbReference>
<keyword evidence="2" id="KW-1185">Reference proteome</keyword>
<evidence type="ECO:0000313" key="1">
    <source>
        <dbReference type="EMBL" id="KAK5617103.1"/>
    </source>
</evidence>
<organism evidence="1 2">
    <name type="scientific">Crenichthys baileyi</name>
    <name type="common">White River springfish</name>
    <dbReference type="NCBI Taxonomy" id="28760"/>
    <lineage>
        <taxon>Eukaryota</taxon>
        <taxon>Metazoa</taxon>
        <taxon>Chordata</taxon>
        <taxon>Craniata</taxon>
        <taxon>Vertebrata</taxon>
        <taxon>Euteleostomi</taxon>
        <taxon>Actinopterygii</taxon>
        <taxon>Neopterygii</taxon>
        <taxon>Teleostei</taxon>
        <taxon>Neoteleostei</taxon>
        <taxon>Acanthomorphata</taxon>
        <taxon>Ovalentaria</taxon>
        <taxon>Atherinomorphae</taxon>
        <taxon>Cyprinodontiformes</taxon>
        <taxon>Goodeidae</taxon>
        <taxon>Crenichthys</taxon>
    </lineage>
</organism>
<reference evidence="1 2" key="1">
    <citation type="submission" date="2021-06" db="EMBL/GenBank/DDBJ databases">
        <authorList>
            <person name="Palmer J.M."/>
        </authorList>
    </citation>
    <scope>NUCLEOTIDE SEQUENCE [LARGE SCALE GENOMIC DNA]</scope>
    <source>
        <strain evidence="1 2">MEX-2019</strain>
        <tissue evidence="1">Muscle</tissue>
    </source>
</reference>
<protein>
    <submittedName>
        <fullName evidence="1">Uncharacterized protein</fullName>
    </submittedName>
</protein>
<gene>
    <name evidence="1" type="ORF">CRENBAI_013083</name>
</gene>
<dbReference type="AlphaFoldDB" id="A0AAV9S7P8"/>